<evidence type="ECO:0000256" key="2">
    <source>
        <dbReference type="ARBA" id="ARBA00022989"/>
    </source>
</evidence>
<evidence type="ECO:0000313" key="5">
    <source>
        <dbReference type="EMBL" id="GAA4793866.1"/>
    </source>
</evidence>
<dbReference type="RefSeq" id="WP_345303107.1">
    <property type="nucleotide sequence ID" value="NZ_BAABJE010000009.1"/>
</dbReference>
<comment type="caution">
    <text evidence="5">The sequence shown here is derived from an EMBL/GenBank/DDBJ whole genome shotgun (WGS) entry which is preliminary data.</text>
</comment>
<keyword evidence="1 4" id="KW-0812">Transmembrane</keyword>
<feature type="transmembrane region" description="Helical" evidence="4">
    <location>
        <begin position="120"/>
        <end position="139"/>
    </location>
</feature>
<feature type="transmembrane region" description="Helical" evidence="4">
    <location>
        <begin position="210"/>
        <end position="231"/>
    </location>
</feature>
<keyword evidence="2 4" id="KW-1133">Transmembrane helix</keyword>
<dbReference type="PANTHER" id="PTHR43596:SF1">
    <property type="entry name" value="ADP,ATP CARRIER PROTEIN"/>
    <property type="match status" value="1"/>
</dbReference>
<name>A0ABP9BFQ2_9GAMM</name>
<evidence type="ECO:0000313" key="6">
    <source>
        <dbReference type="Proteomes" id="UP001499959"/>
    </source>
</evidence>
<feature type="transmembrane region" description="Helical" evidence="4">
    <location>
        <begin position="37"/>
        <end position="54"/>
    </location>
</feature>
<dbReference type="Pfam" id="PF07690">
    <property type="entry name" value="MFS_1"/>
    <property type="match status" value="1"/>
</dbReference>
<feature type="transmembrane region" description="Helical" evidence="4">
    <location>
        <begin position="182"/>
        <end position="204"/>
    </location>
</feature>
<feature type="transmembrane region" description="Helical" evidence="4">
    <location>
        <begin position="151"/>
        <end position="170"/>
    </location>
</feature>
<sequence length="454" mass="50064">MSPQPEPAAARPADASAEPPAGAFRRLRQELAESPPLWWALLYFFSLLCGYYVLRPVRDAMAASGDLAAVFPDAWIAWALAHGFALKDFVLQALFTGTFLSMLTLQPLYGALVSRYPRRVFLPALYLIFIACLVGFWWIFDRNISGRGALFFVWTAVFNLFAVSVFWSYMADVFDNAHAKRVYGYIGAGGTLGALLGPAITQLLVDRVGIGSLLLISAGFLVVCLLCIVRLRPWALLREQRSGYPASGEAMGGSMWAGFRLVANDPMLRGLALLMFFGVGVGTLLYNEQAAIVKQFYPSPSDAAKFYARIDLAINLCTILVQIFVTRWLLRRHGVGPVLLIPAFAITFGYCLLTMSPLPLLVAVVQVATRSGEFSLGKPGRETLYTRVDRESRYKAKAFIDTAVYRGGDLTYVWLHKWLALFGSRVVFAAGIAIAVGMTLSAWQVIRAQRKLPS</sequence>
<protein>
    <submittedName>
        <fullName evidence="5">MFS transporter</fullName>
    </submittedName>
</protein>
<proteinExistence type="predicted"/>
<dbReference type="Gene3D" id="1.20.1250.20">
    <property type="entry name" value="MFS general substrate transporter like domains"/>
    <property type="match status" value="1"/>
</dbReference>
<dbReference type="InterPro" id="IPR036259">
    <property type="entry name" value="MFS_trans_sf"/>
</dbReference>
<dbReference type="InterPro" id="IPR011701">
    <property type="entry name" value="MFS"/>
</dbReference>
<gene>
    <name evidence="5" type="ORF">GCM10023307_19250</name>
</gene>
<feature type="transmembrane region" description="Helical" evidence="4">
    <location>
        <begin position="268"/>
        <end position="286"/>
    </location>
</feature>
<organism evidence="5 6">
    <name type="scientific">Lysobacter hankyongensis</name>
    <dbReference type="NCBI Taxonomy" id="1176535"/>
    <lineage>
        <taxon>Bacteria</taxon>
        <taxon>Pseudomonadati</taxon>
        <taxon>Pseudomonadota</taxon>
        <taxon>Gammaproteobacteria</taxon>
        <taxon>Lysobacterales</taxon>
        <taxon>Lysobacteraceae</taxon>
        <taxon>Lysobacter</taxon>
    </lineage>
</organism>
<evidence type="ECO:0000256" key="4">
    <source>
        <dbReference type="SAM" id="Phobius"/>
    </source>
</evidence>
<evidence type="ECO:0000256" key="3">
    <source>
        <dbReference type="ARBA" id="ARBA00023136"/>
    </source>
</evidence>
<accession>A0ABP9BFQ2</accession>
<keyword evidence="6" id="KW-1185">Reference proteome</keyword>
<feature type="transmembrane region" description="Helical" evidence="4">
    <location>
        <begin position="418"/>
        <end position="443"/>
    </location>
</feature>
<evidence type="ECO:0000256" key="1">
    <source>
        <dbReference type="ARBA" id="ARBA00022692"/>
    </source>
</evidence>
<keyword evidence="3 4" id="KW-0472">Membrane</keyword>
<feature type="transmembrane region" description="Helical" evidence="4">
    <location>
        <begin position="338"/>
        <end position="365"/>
    </location>
</feature>
<dbReference type="CDD" id="cd06174">
    <property type="entry name" value="MFS"/>
    <property type="match status" value="1"/>
</dbReference>
<feature type="transmembrane region" description="Helical" evidence="4">
    <location>
        <begin position="306"/>
        <end position="326"/>
    </location>
</feature>
<reference evidence="6" key="1">
    <citation type="journal article" date="2019" name="Int. J. Syst. Evol. Microbiol.">
        <title>The Global Catalogue of Microorganisms (GCM) 10K type strain sequencing project: providing services to taxonomists for standard genome sequencing and annotation.</title>
        <authorList>
            <consortium name="The Broad Institute Genomics Platform"/>
            <consortium name="The Broad Institute Genome Sequencing Center for Infectious Disease"/>
            <person name="Wu L."/>
            <person name="Ma J."/>
        </authorList>
    </citation>
    <scope>NUCLEOTIDE SEQUENCE [LARGE SCALE GENOMIC DNA]</scope>
    <source>
        <strain evidence="6">JCM 18204</strain>
    </source>
</reference>
<dbReference type="SUPFAM" id="SSF103473">
    <property type="entry name" value="MFS general substrate transporter"/>
    <property type="match status" value="1"/>
</dbReference>
<dbReference type="EMBL" id="BAABJE010000009">
    <property type="protein sequence ID" value="GAA4793866.1"/>
    <property type="molecule type" value="Genomic_DNA"/>
</dbReference>
<dbReference type="PANTHER" id="PTHR43596">
    <property type="entry name" value="ADP,ATP CARRIER PROTEIN"/>
    <property type="match status" value="1"/>
</dbReference>
<feature type="transmembrane region" description="Helical" evidence="4">
    <location>
        <begin position="66"/>
        <end position="85"/>
    </location>
</feature>
<dbReference type="Proteomes" id="UP001499959">
    <property type="component" value="Unassembled WGS sequence"/>
</dbReference>
<feature type="transmembrane region" description="Helical" evidence="4">
    <location>
        <begin position="91"/>
        <end position="113"/>
    </location>
</feature>